<organism evidence="2 3">
    <name type="scientific">Catonella massiliensis</name>
    <dbReference type="NCBI Taxonomy" id="2799636"/>
    <lineage>
        <taxon>Bacteria</taxon>
        <taxon>Bacillati</taxon>
        <taxon>Bacillota</taxon>
        <taxon>Clostridia</taxon>
        <taxon>Lachnospirales</taxon>
        <taxon>Lachnospiraceae</taxon>
        <taxon>Catonella</taxon>
    </lineage>
</organism>
<name>A0ABS1IZ79_9FIRM</name>
<proteinExistence type="predicted"/>
<dbReference type="PANTHER" id="PTHR34215:SF1">
    <property type="entry name" value="YLXR DOMAIN-CONTAINING PROTEIN"/>
    <property type="match status" value="1"/>
</dbReference>
<dbReference type="SUPFAM" id="SSF64376">
    <property type="entry name" value="YlxR-like"/>
    <property type="match status" value="1"/>
</dbReference>
<dbReference type="EMBL" id="JAEPRJ010000001">
    <property type="protein sequence ID" value="MBK5897193.1"/>
    <property type="molecule type" value="Genomic_DNA"/>
</dbReference>
<accession>A0ABS1IZ79</accession>
<dbReference type="Proteomes" id="UP000604730">
    <property type="component" value="Unassembled WGS sequence"/>
</dbReference>
<gene>
    <name evidence="2" type="ORF">JJN12_05245</name>
</gene>
<keyword evidence="3" id="KW-1185">Reference proteome</keyword>
<dbReference type="CDD" id="cd00279">
    <property type="entry name" value="YlxR"/>
    <property type="match status" value="1"/>
</dbReference>
<evidence type="ECO:0000313" key="2">
    <source>
        <dbReference type="EMBL" id="MBK5897193.1"/>
    </source>
</evidence>
<evidence type="ECO:0000313" key="3">
    <source>
        <dbReference type="Proteomes" id="UP000604730"/>
    </source>
</evidence>
<protein>
    <submittedName>
        <fullName evidence="2">YlxR family protein</fullName>
    </submittedName>
</protein>
<dbReference type="PANTHER" id="PTHR34215">
    <property type="entry name" value="BLL0784 PROTEIN"/>
    <property type="match status" value="1"/>
</dbReference>
<reference evidence="2 3" key="1">
    <citation type="submission" date="2021-01" db="EMBL/GenBank/DDBJ databases">
        <title>Isolation and description of Catonella massiliensis sp. nov., a novel Catonella species, isolated from a stable periodontitis subject.</title>
        <authorList>
            <person name="Antezack A."/>
            <person name="Boxberger M."/>
            <person name="La Scola B."/>
            <person name="Monnet-Corti V."/>
        </authorList>
    </citation>
    <scope>NUCLEOTIDE SEQUENCE [LARGE SCALE GENOMIC DNA]</scope>
    <source>
        <strain evidence="2 3">Marseille-Q4567</strain>
    </source>
</reference>
<dbReference type="Pfam" id="PF04296">
    <property type="entry name" value="YlxR"/>
    <property type="match status" value="1"/>
</dbReference>
<dbReference type="InterPro" id="IPR037465">
    <property type="entry name" value="YlxR"/>
</dbReference>
<comment type="caution">
    <text evidence="2">The sequence shown here is derived from an EMBL/GenBank/DDBJ whole genome shotgun (WGS) entry which is preliminary data.</text>
</comment>
<feature type="domain" description="YlxR" evidence="1">
    <location>
        <begin position="6"/>
        <end position="78"/>
    </location>
</feature>
<sequence>MNNPQRTCIACKSVKDKKELIRIVRTKEGEIELDPTGRENGRGAYICKDSKCFETLKKSKGLDRSFKSQVSVDVYDRLIVELQSL</sequence>
<dbReference type="NCBIfam" id="NF047356">
    <property type="entry name" value="RNA_bind_RnpM"/>
    <property type="match status" value="1"/>
</dbReference>
<dbReference type="InterPro" id="IPR007393">
    <property type="entry name" value="YlxR_dom"/>
</dbReference>
<dbReference type="InterPro" id="IPR035931">
    <property type="entry name" value="YlxR-like_sf"/>
</dbReference>
<dbReference type="Gene3D" id="3.30.1230.10">
    <property type="entry name" value="YlxR-like"/>
    <property type="match status" value="1"/>
</dbReference>
<evidence type="ECO:0000259" key="1">
    <source>
        <dbReference type="Pfam" id="PF04296"/>
    </source>
</evidence>
<dbReference type="RefSeq" id="WP_208428695.1">
    <property type="nucleotide sequence ID" value="NZ_JAEPRJ010000001.1"/>
</dbReference>